<dbReference type="Proteomes" id="UP000032360">
    <property type="component" value="Unassembled WGS sequence"/>
</dbReference>
<evidence type="ECO:0000256" key="4">
    <source>
        <dbReference type="ARBA" id="ARBA00022692"/>
    </source>
</evidence>
<dbReference type="PANTHER" id="PTHR43744">
    <property type="entry name" value="ABC TRANSPORTER PERMEASE PROTEIN MG189-RELATED-RELATED"/>
    <property type="match status" value="1"/>
</dbReference>
<dbReference type="OrthoDB" id="5138956at2"/>
<dbReference type="STRING" id="1280514.AXFE_06960"/>
<evidence type="ECO:0000256" key="1">
    <source>
        <dbReference type="ARBA" id="ARBA00004651"/>
    </source>
</evidence>
<keyword evidence="5 7" id="KW-1133">Transmembrane helix</keyword>
<accession>A0A0D8HK45</accession>
<feature type="transmembrane region" description="Helical" evidence="7">
    <location>
        <begin position="12"/>
        <end position="32"/>
    </location>
</feature>
<dbReference type="InterPro" id="IPR035906">
    <property type="entry name" value="MetI-like_sf"/>
</dbReference>
<evidence type="ECO:0000313" key="9">
    <source>
        <dbReference type="EMBL" id="KJF18308.1"/>
    </source>
</evidence>
<evidence type="ECO:0000256" key="5">
    <source>
        <dbReference type="ARBA" id="ARBA00022989"/>
    </source>
</evidence>
<keyword evidence="4 7" id="KW-0812">Transmembrane</keyword>
<dbReference type="GO" id="GO:0005886">
    <property type="term" value="C:plasma membrane"/>
    <property type="evidence" value="ECO:0007669"/>
    <property type="project" value="UniProtKB-SubCell"/>
</dbReference>
<dbReference type="AlphaFoldDB" id="A0A0D8HK45"/>
<dbReference type="EMBL" id="JXYS01000018">
    <property type="protein sequence ID" value="KJF18308.1"/>
    <property type="molecule type" value="Genomic_DNA"/>
</dbReference>
<dbReference type="PANTHER" id="PTHR43744:SF12">
    <property type="entry name" value="ABC TRANSPORTER PERMEASE PROTEIN MG189-RELATED"/>
    <property type="match status" value="1"/>
</dbReference>
<keyword evidence="6 7" id="KW-0472">Membrane</keyword>
<reference evidence="9 10" key="1">
    <citation type="submission" date="2015-01" db="EMBL/GenBank/DDBJ databases">
        <title>Draft genome of the acidophilic iron oxidizer Acidithrix ferrooxidans strain Py-F3.</title>
        <authorList>
            <person name="Poehlein A."/>
            <person name="Eisen S."/>
            <person name="Schloemann M."/>
            <person name="Johnson B.D."/>
            <person name="Daniel R."/>
            <person name="Muehling M."/>
        </authorList>
    </citation>
    <scope>NUCLEOTIDE SEQUENCE [LARGE SCALE GENOMIC DNA]</scope>
    <source>
        <strain evidence="9 10">Py-F3</strain>
    </source>
</reference>
<evidence type="ECO:0000256" key="7">
    <source>
        <dbReference type="RuleBase" id="RU363032"/>
    </source>
</evidence>
<sequence length="277" mass="30856">MKATAMTPGRIVNRIFVVLVSCIFAFPLYWMVVTAFNTHGGVFSIPPRLTPAMHTGAFSYVVTHTNWLHYIANTVLIAGSTVLLVLITSAMAGYALSEIKFRGSSVFFIMIVGVMMLPTQALLIPQYSIALHLHLLNTYIIQIIPFAASTFGVFLFRQFFKSLPREYWEAARLEGVGHLRYIIKVAVPLAKPAVLTVALLTFISSWNQFQWPLIMTTSHSVQPIEVALSHYMQTFEANWRKLTSAAILALTPIVILFFLLQRHIVAGVAGRDSGVNI</sequence>
<organism evidence="9 10">
    <name type="scientific">Acidithrix ferrooxidans</name>
    <dbReference type="NCBI Taxonomy" id="1280514"/>
    <lineage>
        <taxon>Bacteria</taxon>
        <taxon>Bacillati</taxon>
        <taxon>Actinomycetota</taxon>
        <taxon>Acidimicrobiia</taxon>
        <taxon>Acidimicrobiales</taxon>
        <taxon>Acidimicrobiaceae</taxon>
        <taxon>Acidithrix</taxon>
    </lineage>
</organism>
<protein>
    <submittedName>
        <fullName evidence="9">L-arabinose transport system permease protein AraQ</fullName>
    </submittedName>
</protein>
<dbReference type="RefSeq" id="WP_052604467.1">
    <property type="nucleotide sequence ID" value="NZ_JXYS01000018.1"/>
</dbReference>
<feature type="transmembrane region" description="Helical" evidence="7">
    <location>
        <begin position="106"/>
        <end position="127"/>
    </location>
</feature>
<dbReference type="CDD" id="cd06261">
    <property type="entry name" value="TM_PBP2"/>
    <property type="match status" value="1"/>
</dbReference>
<dbReference type="GO" id="GO:0055085">
    <property type="term" value="P:transmembrane transport"/>
    <property type="evidence" value="ECO:0007669"/>
    <property type="project" value="InterPro"/>
</dbReference>
<keyword evidence="3" id="KW-1003">Cell membrane</keyword>
<dbReference type="Pfam" id="PF00528">
    <property type="entry name" value="BPD_transp_1"/>
    <property type="match status" value="1"/>
</dbReference>
<comment type="similarity">
    <text evidence="7">Belongs to the binding-protein-dependent transport system permease family.</text>
</comment>
<dbReference type="SUPFAM" id="SSF161098">
    <property type="entry name" value="MetI-like"/>
    <property type="match status" value="1"/>
</dbReference>
<comment type="subcellular location">
    <subcellularLocation>
        <location evidence="1 7">Cell membrane</location>
        <topology evidence="1 7">Multi-pass membrane protein</topology>
    </subcellularLocation>
</comment>
<comment type="caution">
    <text evidence="9">The sequence shown here is derived from an EMBL/GenBank/DDBJ whole genome shotgun (WGS) entry which is preliminary data.</text>
</comment>
<dbReference type="InterPro" id="IPR000515">
    <property type="entry name" value="MetI-like"/>
</dbReference>
<evidence type="ECO:0000313" key="10">
    <source>
        <dbReference type="Proteomes" id="UP000032360"/>
    </source>
</evidence>
<feature type="transmembrane region" description="Helical" evidence="7">
    <location>
        <begin position="67"/>
        <end position="94"/>
    </location>
</feature>
<dbReference type="PROSITE" id="PS50928">
    <property type="entry name" value="ABC_TM1"/>
    <property type="match status" value="1"/>
</dbReference>
<keyword evidence="2 7" id="KW-0813">Transport</keyword>
<proteinExistence type="inferred from homology"/>
<feature type="transmembrane region" description="Helical" evidence="7">
    <location>
        <begin position="242"/>
        <end position="260"/>
    </location>
</feature>
<evidence type="ECO:0000256" key="3">
    <source>
        <dbReference type="ARBA" id="ARBA00022475"/>
    </source>
</evidence>
<gene>
    <name evidence="9" type="primary">araQ2</name>
    <name evidence="9" type="ORF">AXFE_06960</name>
</gene>
<evidence type="ECO:0000256" key="2">
    <source>
        <dbReference type="ARBA" id="ARBA00022448"/>
    </source>
</evidence>
<feature type="transmembrane region" description="Helical" evidence="7">
    <location>
        <begin position="139"/>
        <end position="160"/>
    </location>
</feature>
<name>A0A0D8HK45_9ACTN</name>
<dbReference type="Gene3D" id="1.10.3720.10">
    <property type="entry name" value="MetI-like"/>
    <property type="match status" value="1"/>
</dbReference>
<evidence type="ECO:0000256" key="6">
    <source>
        <dbReference type="ARBA" id="ARBA00023136"/>
    </source>
</evidence>
<keyword evidence="10" id="KW-1185">Reference proteome</keyword>
<feature type="domain" description="ABC transmembrane type-1" evidence="8">
    <location>
        <begin position="71"/>
        <end position="260"/>
    </location>
</feature>
<feature type="transmembrane region" description="Helical" evidence="7">
    <location>
        <begin position="181"/>
        <end position="203"/>
    </location>
</feature>
<evidence type="ECO:0000259" key="8">
    <source>
        <dbReference type="PROSITE" id="PS50928"/>
    </source>
</evidence>